<protein>
    <recommendedName>
        <fullName evidence="2">FAS1 domain-containing protein</fullName>
    </recommendedName>
</protein>
<dbReference type="AlphaFoldDB" id="A0A0D2G378"/>
<feature type="signal peptide" evidence="1">
    <location>
        <begin position="1"/>
        <end position="17"/>
    </location>
</feature>
<dbReference type="EMBL" id="KN846956">
    <property type="protein sequence ID" value="KIW73290.1"/>
    <property type="molecule type" value="Genomic_DNA"/>
</dbReference>
<proteinExistence type="predicted"/>
<dbReference type="Proteomes" id="UP000054266">
    <property type="component" value="Unassembled WGS sequence"/>
</dbReference>
<dbReference type="Gene3D" id="2.30.180.10">
    <property type="entry name" value="FAS1 domain"/>
    <property type="match status" value="1"/>
</dbReference>
<dbReference type="GO" id="GO:0000329">
    <property type="term" value="C:fungal-type vacuole membrane"/>
    <property type="evidence" value="ECO:0007669"/>
    <property type="project" value="TreeGrafter"/>
</dbReference>
<dbReference type="PANTHER" id="PTHR10900:SF77">
    <property type="entry name" value="FI19380P1"/>
    <property type="match status" value="1"/>
</dbReference>
<dbReference type="InterPro" id="IPR050904">
    <property type="entry name" value="Adhesion/Biosynth-related"/>
</dbReference>
<feature type="domain" description="FAS1" evidence="2">
    <location>
        <begin position="326"/>
        <end position="451"/>
    </location>
</feature>
<name>A0A0D2G378_9EURO</name>
<keyword evidence="4" id="KW-1185">Reference proteome</keyword>
<accession>A0A0D2G378</accession>
<reference evidence="3 4" key="1">
    <citation type="submission" date="2015-01" db="EMBL/GenBank/DDBJ databases">
        <title>The Genome Sequence of Capronia semiimmersa CBS27337.</title>
        <authorList>
            <consortium name="The Broad Institute Genomics Platform"/>
            <person name="Cuomo C."/>
            <person name="de Hoog S."/>
            <person name="Gorbushina A."/>
            <person name="Stielow B."/>
            <person name="Teixiera M."/>
            <person name="Abouelleil A."/>
            <person name="Chapman S.B."/>
            <person name="Priest M."/>
            <person name="Young S.K."/>
            <person name="Wortman J."/>
            <person name="Nusbaum C."/>
            <person name="Birren B."/>
        </authorList>
    </citation>
    <scope>NUCLEOTIDE SEQUENCE [LARGE SCALE GENOMIC DNA]</scope>
    <source>
        <strain evidence="3 4">CBS 27337</strain>
    </source>
</reference>
<dbReference type="SMART" id="SM00554">
    <property type="entry name" value="FAS1"/>
    <property type="match status" value="2"/>
</dbReference>
<dbReference type="PROSITE" id="PS50213">
    <property type="entry name" value="FAS1"/>
    <property type="match status" value="1"/>
</dbReference>
<dbReference type="STRING" id="5601.A0A0D2G378"/>
<evidence type="ECO:0000259" key="2">
    <source>
        <dbReference type="PROSITE" id="PS50213"/>
    </source>
</evidence>
<gene>
    <name evidence="3" type="ORF">PV04_01422</name>
</gene>
<evidence type="ECO:0000313" key="3">
    <source>
        <dbReference type="EMBL" id="KIW73290.1"/>
    </source>
</evidence>
<organism evidence="3 4">
    <name type="scientific">Phialophora macrospora</name>
    <dbReference type="NCBI Taxonomy" id="1851006"/>
    <lineage>
        <taxon>Eukaryota</taxon>
        <taxon>Fungi</taxon>
        <taxon>Dikarya</taxon>
        <taxon>Ascomycota</taxon>
        <taxon>Pezizomycotina</taxon>
        <taxon>Eurotiomycetes</taxon>
        <taxon>Chaetothyriomycetidae</taxon>
        <taxon>Chaetothyriales</taxon>
        <taxon>Herpotrichiellaceae</taxon>
        <taxon>Phialophora</taxon>
    </lineage>
</organism>
<sequence length="489" mass="51249">MMLQLIVALSTCGMSSAAAQAFPPVVHSLYHSPGAWSWYSTQYTRPSWPATVPTWTPSVYTSETWPSAVWSEPSYSSAPPASPYTPPSPAPTWSTSWSAWDQPGYSSSWSTINNPPHAWSSEGSAWHSWPTTFETSHGWHSTSAWPAPAPSPTLPSLNDALIAAGAAQFAALIQSDPVVSAAYAADVPTVFAPTDQYIGSTFNTSGLRRRATLTPAEQQQLLLHASQNQSEINGLRTPPGTVVSTKDSTANLNGQTQKVVSDPRNQTNSTNTKRWLPAILPRQDNSSSVPTQVNIFSGLGNSIGILTADIPYAGGVIHTTNGLFTVPLSLSSTAALTGETTFVSLTNTSGQTLGLDATPLITVFIPTNDAFAAAGVSTSSAGLASAISGHVVQGFAGYIPSLTNGSSFVTQAGTTITVTIQGEDYFINNAKIVSSNLILENGVAHVIDSVLTLPVAPYTGAAAPSFVHTDVTKSLGLLLGVAIFLAWSL</sequence>
<dbReference type="SUPFAM" id="SSF82153">
    <property type="entry name" value="FAS1 domain"/>
    <property type="match status" value="1"/>
</dbReference>
<dbReference type="InterPro" id="IPR036378">
    <property type="entry name" value="FAS1_dom_sf"/>
</dbReference>
<evidence type="ECO:0000313" key="4">
    <source>
        <dbReference type="Proteomes" id="UP000054266"/>
    </source>
</evidence>
<evidence type="ECO:0000256" key="1">
    <source>
        <dbReference type="SAM" id="SignalP"/>
    </source>
</evidence>
<dbReference type="Pfam" id="PF02469">
    <property type="entry name" value="Fasciclin"/>
    <property type="match status" value="1"/>
</dbReference>
<dbReference type="GO" id="GO:0016236">
    <property type="term" value="P:macroautophagy"/>
    <property type="evidence" value="ECO:0007669"/>
    <property type="project" value="TreeGrafter"/>
</dbReference>
<dbReference type="InterPro" id="IPR000782">
    <property type="entry name" value="FAS1_domain"/>
</dbReference>
<feature type="chain" id="PRO_5002258226" description="FAS1 domain-containing protein" evidence="1">
    <location>
        <begin position="18"/>
        <end position="489"/>
    </location>
</feature>
<dbReference type="HOGENOM" id="CLU_568580_0_0_1"/>
<dbReference type="PANTHER" id="PTHR10900">
    <property type="entry name" value="PERIOSTIN-RELATED"/>
    <property type="match status" value="1"/>
</dbReference>
<keyword evidence="1" id="KW-0732">Signal</keyword>